<organism evidence="5 6">
    <name type="scientific">Neorhizobium alkalisoli</name>
    <dbReference type="NCBI Taxonomy" id="528178"/>
    <lineage>
        <taxon>Bacteria</taxon>
        <taxon>Pseudomonadati</taxon>
        <taxon>Pseudomonadota</taxon>
        <taxon>Alphaproteobacteria</taxon>
        <taxon>Hyphomicrobiales</taxon>
        <taxon>Rhizobiaceae</taxon>
        <taxon>Rhizobium/Agrobacterium group</taxon>
        <taxon>Neorhizobium</taxon>
    </lineage>
</organism>
<evidence type="ECO:0000313" key="6">
    <source>
        <dbReference type="Proteomes" id="UP000320653"/>
    </source>
</evidence>
<protein>
    <submittedName>
        <fullName evidence="5">Hydroxymethylglutaryl-CoA lyase</fullName>
    </submittedName>
</protein>
<dbReference type="GO" id="GO:0046951">
    <property type="term" value="P:ketone body biosynthetic process"/>
    <property type="evidence" value="ECO:0007669"/>
    <property type="project" value="TreeGrafter"/>
</dbReference>
<dbReference type="InterPro" id="IPR013785">
    <property type="entry name" value="Aldolase_TIM"/>
</dbReference>
<dbReference type="CDD" id="cd07938">
    <property type="entry name" value="DRE_TIM_HMGL"/>
    <property type="match status" value="1"/>
</dbReference>
<dbReference type="GO" id="GO:0006552">
    <property type="term" value="P:L-leucine catabolic process"/>
    <property type="evidence" value="ECO:0007669"/>
    <property type="project" value="TreeGrafter"/>
</dbReference>
<comment type="caution">
    <text evidence="5">The sequence shown here is derived from an EMBL/GenBank/DDBJ whole genome shotgun (WGS) entry which is preliminary data.</text>
</comment>
<dbReference type="RefSeq" id="WP_145633576.1">
    <property type="nucleotide sequence ID" value="NZ_VIWP01000001.1"/>
</dbReference>
<dbReference type="GO" id="GO:0004419">
    <property type="term" value="F:hydroxymethylglutaryl-CoA lyase activity"/>
    <property type="evidence" value="ECO:0007669"/>
    <property type="project" value="TreeGrafter"/>
</dbReference>
<dbReference type="SUPFAM" id="SSF51569">
    <property type="entry name" value="Aldolase"/>
    <property type="match status" value="1"/>
</dbReference>
<dbReference type="PROSITE" id="PS50991">
    <property type="entry name" value="PYR_CT"/>
    <property type="match status" value="1"/>
</dbReference>
<comment type="similarity">
    <text evidence="1">Belongs to the HMG-CoA lyase family.</text>
</comment>
<dbReference type="Proteomes" id="UP000320653">
    <property type="component" value="Unassembled WGS sequence"/>
</dbReference>
<dbReference type="PANTHER" id="PTHR42738">
    <property type="entry name" value="HYDROXYMETHYLGLUTARYL-COA LYASE"/>
    <property type="match status" value="1"/>
</dbReference>
<gene>
    <name evidence="5" type="ORF">FHW37_1011121</name>
</gene>
<dbReference type="AlphaFoldDB" id="A0A561R9L0"/>
<evidence type="ECO:0000256" key="2">
    <source>
        <dbReference type="ARBA" id="ARBA00022723"/>
    </source>
</evidence>
<dbReference type="InterPro" id="IPR043594">
    <property type="entry name" value="HMGL"/>
</dbReference>
<dbReference type="InterPro" id="IPR000891">
    <property type="entry name" value="PYR_CT"/>
</dbReference>
<name>A0A561R9L0_9HYPH</name>
<reference evidence="5 6" key="1">
    <citation type="submission" date="2019-06" db="EMBL/GenBank/DDBJ databases">
        <title>Sorghum-associated microbial communities from plants grown in Nebraska, USA.</title>
        <authorList>
            <person name="Schachtman D."/>
        </authorList>
    </citation>
    <scope>NUCLEOTIDE SEQUENCE [LARGE SCALE GENOMIC DNA]</scope>
    <source>
        <strain evidence="5 6">1225</strain>
    </source>
</reference>
<sequence length="298" mass="31239">MGEFVEIIEVSPRDGLQNEKVLVTIEDKLKLVGMAAAAGMKRMEVASFVNPARVPQMANAEEAIAGAREIDGLTGIGLVLNPKGFERALQCGCEEINVVIVASETFSHKNQGATIAQGIENWRQIADTARANGVRTSLTIAATFGCPFEGEVSPRTVASIVEQALASPPDELAFADTIGCGVPSQVRTIFADAHSIAGNIPLRMHFHDTRNTAIANVVTAVELGVRRIDASIGGTGGCPFAPAATGNVATEDVVYTLHRMGLETGIDIDAVIEATKWLESVLGHPLPGAVSRAGSFPG</sequence>
<dbReference type="NCBIfam" id="NF004283">
    <property type="entry name" value="PRK05692.1"/>
    <property type="match status" value="1"/>
</dbReference>
<dbReference type="PANTHER" id="PTHR42738:SF7">
    <property type="entry name" value="HYDROXYMETHYLGLUTARYL-COA LYASE"/>
    <property type="match status" value="1"/>
</dbReference>
<keyword evidence="6" id="KW-1185">Reference proteome</keyword>
<proteinExistence type="inferred from homology"/>
<dbReference type="EMBL" id="VIWP01000001">
    <property type="protein sequence ID" value="TWF59315.1"/>
    <property type="molecule type" value="Genomic_DNA"/>
</dbReference>
<dbReference type="OrthoDB" id="9784013at2"/>
<feature type="domain" description="Pyruvate carboxyltransferase" evidence="4">
    <location>
        <begin position="5"/>
        <end position="272"/>
    </location>
</feature>
<dbReference type="GO" id="GO:0046872">
    <property type="term" value="F:metal ion binding"/>
    <property type="evidence" value="ECO:0007669"/>
    <property type="project" value="UniProtKB-KW"/>
</dbReference>
<evidence type="ECO:0000256" key="1">
    <source>
        <dbReference type="ARBA" id="ARBA00009405"/>
    </source>
</evidence>
<evidence type="ECO:0000313" key="5">
    <source>
        <dbReference type="EMBL" id="TWF59315.1"/>
    </source>
</evidence>
<keyword evidence="3 5" id="KW-0456">Lyase</keyword>
<dbReference type="Pfam" id="PF00682">
    <property type="entry name" value="HMGL-like"/>
    <property type="match status" value="1"/>
</dbReference>
<evidence type="ECO:0000256" key="3">
    <source>
        <dbReference type="ARBA" id="ARBA00023239"/>
    </source>
</evidence>
<accession>A0A561R9L0</accession>
<keyword evidence="2" id="KW-0479">Metal-binding</keyword>
<dbReference type="Gene3D" id="3.20.20.70">
    <property type="entry name" value="Aldolase class I"/>
    <property type="match status" value="1"/>
</dbReference>
<evidence type="ECO:0000259" key="4">
    <source>
        <dbReference type="PROSITE" id="PS50991"/>
    </source>
</evidence>